<evidence type="ECO:0000256" key="1">
    <source>
        <dbReference type="PROSITE-ProRule" id="PRU00182"/>
    </source>
</evidence>
<dbReference type="CDD" id="cd00165">
    <property type="entry name" value="S4"/>
    <property type="match status" value="1"/>
</dbReference>
<gene>
    <name evidence="2" type="ORF">G3580_07050</name>
</gene>
<dbReference type="AlphaFoldDB" id="A0A6C1B5C6"/>
<dbReference type="EMBL" id="CP048836">
    <property type="protein sequence ID" value="QID17424.1"/>
    <property type="molecule type" value="Genomic_DNA"/>
</dbReference>
<dbReference type="Gene3D" id="3.10.290.10">
    <property type="entry name" value="RNA-binding S4 domain"/>
    <property type="match status" value="1"/>
</dbReference>
<keyword evidence="3" id="KW-1185">Reference proteome</keyword>
<evidence type="ECO:0000313" key="2">
    <source>
        <dbReference type="EMBL" id="QID17424.1"/>
    </source>
</evidence>
<name>A0A6C1B5C6_9RHOO</name>
<protein>
    <submittedName>
        <fullName evidence="2">RNA-binding S4 domain-containing protein</fullName>
    </submittedName>
</protein>
<dbReference type="GO" id="GO:0003723">
    <property type="term" value="F:RNA binding"/>
    <property type="evidence" value="ECO:0007669"/>
    <property type="project" value="UniProtKB-KW"/>
</dbReference>
<dbReference type="Pfam" id="PF13275">
    <property type="entry name" value="S4_2"/>
    <property type="match status" value="1"/>
</dbReference>
<dbReference type="Proteomes" id="UP000501991">
    <property type="component" value="Chromosome"/>
</dbReference>
<organism evidence="2 3">
    <name type="scientific">Nitrogeniibacter mangrovi</name>
    <dbReference type="NCBI Taxonomy" id="2016596"/>
    <lineage>
        <taxon>Bacteria</taxon>
        <taxon>Pseudomonadati</taxon>
        <taxon>Pseudomonadota</taxon>
        <taxon>Betaproteobacteria</taxon>
        <taxon>Rhodocyclales</taxon>
        <taxon>Zoogloeaceae</taxon>
        <taxon>Nitrogeniibacter</taxon>
    </lineage>
</organism>
<dbReference type="InterPro" id="IPR036986">
    <property type="entry name" value="S4_RNA-bd_sf"/>
</dbReference>
<dbReference type="PROSITE" id="PS50889">
    <property type="entry name" value="S4"/>
    <property type="match status" value="1"/>
</dbReference>
<dbReference type="KEGG" id="azq:G3580_07050"/>
<proteinExistence type="predicted"/>
<evidence type="ECO:0000313" key="3">
    <source>
        <dbReference type="Proteomes" id="UP000501991"/>
    </source>
</evidence>
<sequence>MKTVELTRQPVELYKILKFEGLAASGGDAKAAVADGRVRVNGEVETRKRRQIVSGDVIEFDGHTLSITGAPD</sequence>
<reference evidence="2 3" key="1">
    <citation type="submission" date="2020-02" db="EMBL/GenBank/DDBJ databases">
        <title>Nitrogenibacter mangrovi gen. nov., sp. nov. isolated from mangrove sediment, a denitrifying betaproteobacterium.</title>
        <authorList>
            <person name="Liao H."/>
            <person name="Tian Y."/>
        </authorList>
    </citation>
    <scope>NUCLEOTIDE SEQUENCE [LARGE SCALE GENOMIC DNA]</scope>
    <source>
        <strain evidence="2 3">M9-3-2</strain>
    </source>
</reference>
<dbReference type="RefSeq" id="WP_173764588.1">
    <property type="nucleotide sequence ID" value="NZ_CP048836.1"/>
</dbReference>
<accession>A0A6C1B5C6</accession>
<keyword evidence="1" id="KW-0694">RNA-binding</keyword>
<dbReference type="SUPFAM" id="SSF55174">
    <property type="entry name" value="Alpha-L RNA-binding motif"/>
    <property type="match status" value="1"/>
</dbReference>